<dbReference type="AlphaFoldDB" id="A0A0C4Y9F9"/>
<proteinExistence type="predicted"/>
<reference evidence="1 2" key="1">
    <citation type="journal article" date="2015" name="Genome Announc.">
        <title>Complete Genome Sequence of Cupriavidus basilensis 4G11, Isolated from the Oak Ridge Field Research Center Site.</title>
        <authorList>
            <person name="Ray J."/>
            <person name="Waters R.J."/>
            <person name="Skerker J.M."/>
            <person name="Kuehl J.V."/>
            <person name="Price M.N."/>
            <person name="Huang J."/>
            <person name="Chakraborty R."/>
            <person name="Arkin A.P."/>
            <person name="Deutschbauer A."/>
        </authorList>
    </citation>
    <scope>NUCLEOTIDE SEQUENCE [LARGE SCALE GENOMIC DNA]</scope>
    <source>
        <strain evidence="1">4G11</strain>
    </source>
</reference>
<gene>
    <name evidence="1" type="ORF">RR42_m2176</name>
</gene>
<organism evidence="1 2">
    <name type="scientific">Cupriavidus basilensis</name>
    <dbReference type="NCBI Taxonomy" id="68895"/>
    <lineage>
        <taxon>Bacteria</taxon>
        <taxon>Pseudomonadati</taxon>
        <taxon>Pseudomonadota</taxon>
        <taxon>Betaproteobacteria</taxon>
        <taxon>Burkholderiales</taxon>
        <taxon>Burkholderiaceae</taxon>
        <taxon>Cupriavidus</taxon>
    </lineage>
</organism>
<dbReference type="KEGG" id="cbw:RR42_m2176"/>
<dbReference type="EMBL" id="CP010536">
    <property type="protein sequence ID" value="AJG19568.1"/>
    <property type="molecule type" value="Genomic_DNA"/>
</dbReference>
<accession>A0A0C4Y9F9</accession>
<evidence type="ECO:0000313" key="1">
    <source>
        <dbReference type="EMBL" id="AJG19568.1"/>
    </source>
</evidence>
<sequence>MKRSRGHRAWHADCRAGSSHDTCMAATATPARTHFVPHEHIRK</sequence>
<keyword evidence="2" id="KW-1185">Reference proteome</keyword>
<name>A0A0C4Y9F9_9BURK</name>
<dbReference type="STRING" id="68895.RR42_m2176"/>
<evidence type="ECO:0000313" key="2">
    <source>
        <dbReference type="Proteomes" id="UP000031843"/>
    </source>
</evidence>
<protein>
    <submittedName>
        <fullName evidence="1">Uncharacterized protein</fullName>
    </submittedName>
</protein>
<dbReference type="Proteomes" id="UP000031843">
    <property type="component" value="Chromosome main"/>
</dbReference>